<sequence>MFSFYKQIFPQTCDDYMKGLYCLLSMFILAYIAYHDYIRTSFAGNIIVFLRCSS</sequence>
<dbReference type="GeneID" id="27912089"/>
<proteinExistence type="predicted"/>
<feature type="transmembrane region" description="Helical" evidence="1">
    <location>
        <begin position="16"/>
        <end position="34"/>
    </location>
</feature>
<keyword evidence="1" id="KW-0812">Transmembrane</keyword>
<keyword evidence="1" id="KW-1133">Transmembrane helix</keyword>
<keyword evidence="1" id="KW-0472">Membrane</keyword>
<name>A0A192XPE7_9BETA</name>
<evidence type="ECO:0000256" key="1">
    <source>
        <dbReference type="SAM" id="Phobius"/>
    </source>
</evidence>
<dbReference type="Proteomes" id="UP000202843">
    <property type="component" value="Segment"/>
</dbReference>
<keyword evidence="3" id="KW-1185">Reference proteome</keyword>
<accession>A0A192XPE7</accession>
<protein>
    <submittedName>
        <fullName evidence="2">Protein U24A</fullName>
    </submittedName>
</protein>
<gene>
    <name evidence="2" type="primary">U24A</name>
</gene>
<dbReference type="KEGG" id="vg:27912089"/>
<evidence type="ECO:0000313" key="3">
    <source>
        <dbReference type="Proteomes" id="UP000202843"/>
    </source>
</evidence>
<reference evidence="2 3" key="1">
    <citation type="journal article" date="2016" name="J. Virol.">
        <title>Complete Unique Genome Sequence, Expression Profile, and Salivary Gland Tissue Tropism of the Herpesvirus 7 Homolog in Pigtailed Macaques.</title>
        <authorList>
            <person name="Staheli J.P."/>
            <person name="Dyen M.R."/>
            <person name="Basom R."/>
            <person name="Fitzgibbon M."/>
            <person name="Barcy S."/>
        </authorList>
    </citation>
    <scope>NUCLEOTIDE SEQUENCE [LARGE SCALE GENOMIC DNA]</scope>
</reference>
<organism evidence="2 3">
    <name type="scientific">macacine betaherpesvirus 9</name>
    <dbReference type="NCBI Taxonomy" id="2560568"/>
    <lineage>
        <taxon>Viruses</taxon>
        <taxon>Duplodnaviria</taxon>
        <taxon>Heunggongvirae</taxon>
        <taxon>Peploviricota</taxon>
        <taxon>Herviviricetes</taxon>
        <taxon>Herpesvirales</taxon>
        <taxon>Orthoherpesviridae</taxon>
        <taxon>Betaherpesvirinae</taxon>
        <taxon>Roseolovirus</taxon>
        <taxon>Roseolovirus macacinebeta9</taxon>
    </lineage>
</organism>
<evidence type="ECO:0000313" key="2">
    <source>
        <dbReference type="EMBL" id="ANC96596.1"/>
    </source>
</evidence>
<dbReference type="EMBL" id="KU351741">
    <property type="protein sequence ID" value="ANC96596.1"/>
    <property type="molecule type" value="Genomic_DNA"/>
</dbReference>
<dbReference type="RefSeq" id="YP_009253928.1">
    <property type="nucleotide sequence ID" value="NC_030200.1"/>
</dbReference>